<dbReference type="Gene3D" id="2.40.128.20">
    <property type="match status" value="1"/>
</dbReference>
<evidence type="ECO:0000313" key="4">
    <source>
        <dbReference type="EMBL" id="CAH1986565.1"/>
    </source>
</evidence>
<dbReference type="GO" id="GO:0005737">
    <property type="term" value="C:cytoplasm"/>
    <property type="evidence" value="ECO:0007669"/>
    <property type="project" value="TreeGrafter"/>
</dbReference>
<dbReference type="PANTHER" id="PTHR10612">
    <property type="entry name" value="APOLIPOPROTEIN D"/>
    <property type="match status" value="1"/>
</dbReference>
<dbReference type="PANTHER" id="PTHR10612:SF41">
    <property type="entry name" value="GLIAL LAZARILLO, ISOFORM A"/>
    <property type="match status" value="1"/>
</dbReference>
<gene>
    <name evidence="4" type="ORF">ACAOBT_LOCUS17321</name>
</gene>
<dbReference type="SUPFAM" id="SSF50814">
    <property type="entry name" value="Lipocalins"/>
    <property type="match status" value="1"/>
</dbReference>
<keyword evidence="5" id="KW-1185">Reference proteome</keyword>
<sequence length="215" mass="24459">MSAVGICRPAVLLAICALVLFLQWPATIACSGLGPCQKREGMPKLNLTKFSGHWYEIERSFYLMELVRSCITMDITELPYGKLGVSIKAKSTWTGRFSFSEGIATPTKKDPSVVMYKVNNKLPKVVNKYVPRLVNYYLPGSGYYQVLRTDYVNYAILYSCNDYGIVHSDLIWIWGRLKEMDAEMRSDIYGILAEYRLDSERLTLSKNANCTDDDE</sequence>
<evidence type="ECO:0000256" key="1">
    <source>
        <dbReference type="ARBA" id="ARBA00006889"/>
    </source>
</evidence>
<feature type="domain" description="Lipocalin/cytosolic fatty-acid binding" evidence="3">
    <location>
        <begin position="139"/>
        <end position="202"/>
    </location>
</feature>
<keyword evidence="2" id="KW-0732">Signal</keyword>
<feature type="signal peptide" evidence="2">
    <location>
        <begin position="1"/>
        <end position="29"/>
    </location>
</feature>
<dbReference type="Proteomes" id="UP001152888">
    <property type="component" value="Unassembled WGS sequence"/>
</dbReference>
<dbReference type="AlphaFoldDB" id="A0A9P0PJI5"/>
<dbReference type="Pfam" id="PF00061">
    <property type="entry name" value="Lipocalin"/>
    <property type="match status" value="1"/>
</dbReference>
<reference evidence="4" key="1">
    <citation type="submission" date="2022-03" db="EMBL/GenBank/DDBJ databases">
        <authorList>
            <person name="Sayadi A."/>
        </authorList>
    </citation>
    <scope>NUCLEOTIDE SEQUENCE</scope>
</reference>
<protein>
    <recommendedName>
        <fullName evidence="3">Lipocalin/cytosolic fatty-acid binding domain-containing protein</fullName>
    </recommendedName>
</protein>
<comment type="similarity">
    <text evidence="1 2">Belongs to the calycin superfamily. Lipocalin family.</text>
</comment>
<dbReference type="InterPro" id="IPR012674">
    <property type="entry name" value="Calycin"/>
</dbReference>
<evidence type="ECO:0000259" key="3">
    <source>
        <dbReference type="Pfam" id="PF00061"/>
    </source>
</evidence>
<dbReference type="OrthoDB" id="9923952at2759"/>
<dbReference type="InterPro" id="IPR000566">
    <property type="entry name" value="Lipocln_cytosolic_FA-bd_dom"/>
</dbReference>
<organism evidence="4 5">
    <name type="scientific">Acanthoscelides obtectus</name>
    <name type="common">Bean weevil</name>
    <name type="synonym">Bruchus obtectus</name>
    <dbReference type="NCBI Taxonomy" id="200917"/>
    <lineage>
        <taxon>Eukaryota</taxon>
        <taxon>Metazoa</taxon>
        <taxon>Ecdysozoa</taxon>
        <taxon>Arthropoda</taxon>
        <taxon>Hexapoda</taxon>
        <taxon>Insecta</taxon>
        <taxon>Pterygota</taxon>
        <taxon>Neoptera</taxon>
        <taxon>Endopterygota</taxon>
        <taxon>Coleoptera</taxon>
        <taxon>Polyphaga</taxon>
        <taxon>Cucujiformia</taxon>
        <taxon>Chrysomeloidea</taxon>
        <taxon>Chrysomelidae</taxon>
        <taxon>Bruchinae</taxon>
        <taxon>Bruchini</taxon>
        <taxon>Acanthoscelides</taxon>
    </lineage>
</organism>
<accession>A0A9P0PJI5</accession>
<dbReference type="GO" id="GO:0006629">
    <property type="term" value="P:lipid metabolic process"/>
    <property type="evidence" value="ECO:0007669"/>
    <property type="project" value="TreeGrafter"/>
</dbReference>
<evidence type="ECO:0000313" key="5">
    <source>
        <dbReference type="Proteomes" id="UP001152888"/>
    </source>
</evidence>
<comment type="caution">
    <text evidence="4">The sequence shown here is derived from an EMBL/GenBank/DDBJ whole genome shotgun (WGS) entry which is preliminary data.</text>
</comment>
<dbReference type="EMBL" id="CAKOFQ010007002">
    <property type="protein sequence ID" value="CAH1986565.1"/>
    <property type="molecule type" value="Genomic_DNA"/>
</dbReference>
<evidence type="ECO:0000256" key="2">
    <source>
        <dbReference type="PIRNR" id="PIRNR036893"/>
    </source>
</evidence>
<name>A0A9P0PJI5_ACAOB</name>
<dbReference type="InterPro" id="IPR022271">
    <property type="entry name" value="Lipocalin_ApoD"/>
</dbReference>
<feature type="chain" id="PRO_5040557495" description="Lipocalin/cytosolic fatty-acid binding domain-containing protein" evidence="2">
    <location>
        <begin position="30"/>
        <end position="215"/>
    </location>
</feature>
<proteinExistence type="inferred from homology"/>
<dbReference type="GO" id="GO:0000302">
    <property type="term" value="P:response to reactive oxygen species"/>
    <property type="evidence" value="ECO:0007669"/>
    <property type="project" value="TreeGrafter"/>
</dbReference>
<dbReference type="PIRSF" id="PIRSF036893">
    <property type="entry name" value="Lipocalin_ApoD"/>
    <property type="match status" value="1"/>
</dbReference>